<evidence type="ECO:0000259" key="2">
    <source>
        <dbReference type="Pfam" id="PF01579"/>
    </source>
</evidence>
<feature type="signal peptide" evidence="1">
    <location>
        <begin position="1"/>
        <end position="19"/>
    </location>
</feature>
<reference evidence="3" key="1">
    <citation type="submission" date="2022-11" db="EMBL/GenBank/DDBJ databases">
        <authorList>
            <person name="Kikuchi T."/>
        </authorList>
    </citation>
    <scope>NUCLEOTIDE SEQUENCE</scope>
    <source>
        <strain evidence="3">PS1010</strain>
    </source>
</reference>
<dbReference type="EMBL" id="CANHGI010000005">
    <property type="protein sequence ID" value="CAI5452736.1"/>
    <property type="molecule type" value="Genomic_DNA"/>
</dbReference>
<evidence type="ECO:0000313" key="4">
    <source>
        <dbReference type="Proteomes" id="UP001152747"/>
    </source>
</evidence>
<dbReference type="InterPro" id="IPR016638">
    <property type="entry name" value="UPF0376"/>
</dbReference>
<gene>
    <name evidence="3" type="ORF">CAMP_LOCUS15373</name>
</gene>
<organism evidence="3 4">
    <name type="scientific">Caenorhabditis angaria</name>
    <dbReference type="NCBI Taxonomy" id="860376"/>
    <lineage>
        <taxon>Eukaryota</taxon>
        <taxon>Metazoa</taxon>
        <taxon>Ecdysozoa</taxon>
        <taxon>Nematoda</taxon>
        <taxon>Chromadorea</taxon>
        <taxon>Rhabditida</taxon>
        <taxon>Rhabditina</taxon>
        <taxon>Rhabditomorpha</taxon>
        <taxon>Rhabditoidea</taxon>
        <taxon>Rhabditidae</taxon>
        <taxon>Peloderinae</taxon>
        <taxon>Caenorhabditis</taxon>
    </lineage>
</organism>
<dbReference type="PIRSF" id="PIRSF015697">
    <property type="entry name" value="UCP015697"/>
    <property type="match status" value="1"/>
</dbReference>
<dbReference type="Proteomes" id="UP001152747">
    <property type="component" value="Unassembled WGS sequence"/>
</dbReference>
<evidence type="ECO:0000256" key="1">
    <source>
        <dbReference type="SAM" id="SignalP"/>
    </source>
</evidence>
<feature type="chain" id="PRO_5040458182" description="T20D4.11-like domain-containing protein" evidence="1">
    <location>
        <begin position="20"/>
        <end position="201"/>
    </location>
</feature>
<protein>
    <recommendedName>
        <fullName evidence="2">T20D4.11-like domain-containing protein</fullName>
    </recommendedName>
</protein>
<proteinExistence type="predicted"/>
<comment type="caution">
    <text evidence="3">The sequence shown here is derived from an EMBL/GenBank/DDBJ whole genome shotgun (WGS) entry which is preliminary data.</text>
</comment>
<evidence type="ECO:0000313" key="3">
    <source>
        <dbReference type="EMBL" id="CAI5452736.1"/>
    </source>
</evidence>
<feature type="domain" description="T20D4.11-like" evidence="2">
    <location>
        <begin position="39"/>
        <end position="182"/>
    </location>
</feature>
<dbReference type="OrthoDB" id="5797168at2759"/>
<keyword evidence="1" id="KW-0732">Signal</keyword>
<name>A0A9P1IX73_9PELO</name>
<dbReference type="AlphaFoldDB" id="A0A9P1IX73"/>
<dbReference type="InterPro" id="IPR002542">
    <property type="entry name" value="T20D4.11-like_dom"/>
</dbReference>
<sequence>MKFLISLFVFIILLIFVSTEEDETEMDTRITSYLKQCGFLNSLKTTKCVLASRKIKSESKKIAASKKHDLSKLQEACKSTVSCLQDLKCRPAEEDHKDTINFCWRANFEQHFAECRQKLRSIENSEEGSCLKQKARTNIKGEVTQTERCNWLRESKTCMLTNTEKQCGKNKSNDWLRYSSELYTSNDCLKLTGLQFDSSKL</sequence>
<accession>A0A9P1IX73</accession>
<dbReference type="Pfam" id="PF01579">
    <property type="entry name" value="DUF19"/>
    <property type="match status" value="1"/>
</dbReference>
<keyword evidence="4" id="KW-1185">Reference proteome</keyword>